<keyword evidence="1" id="KW-1133">Transmembrane helix</keyword>
<feature type="transmembrane region" description="Helical" evidence="1">
    <location>
        <begin position="220"/>
        <end position="240"/>
    </location>
</feature>
<evidence type="ECO:0000256" key="1">
    <source>
        <dbReference type="SAM" id="Phobius"/>
    </source>
</evidence>
<sequence length="362" mass="41522">GNYETPIYGNYLCLEGEDLCSTRFHFTWIKSLKNLENVILKKLDIIMINESFIQKYGNAHGVFLPYLKSDHSPSLLIFPKGLPKMAKPLKLSLQDAQSEVDKDPCNVIKRETVVKLLEEYTAAASDKLKLLHHKAKMDWLRDGDKNTAYFYNMLKARKHKNRVESITTYSLDQLGDIVKLKLLNEDDEAMIMKETDKEIKDDIFDIDSSKAGFHNVMVKWIMTCISIVSFFIFSSVSGLFPNHNKSAIIFGSILEGKKQEFLDIMSFKCGKLPMKYLGVPFLAKRLRVKDCKSLVDNVKSRIKCWKNKFLSYAGKIQLIASVLSTMQSYWASVYMIPTIVLNELEKWRGVLCVDPKIKGDWG</sequence>
<keyword evidence="2" id="KW-0548">Nucleotidyltransferase</keyword>
<keyword evidence="2" id="KW-0808">Transferase</keyword>
<comment type="caution">
    <text evidence="2">The sequence shown here is derived from an EMBL/GenBank/DDBJ whole genome shotgun (WGS) entry which is preliminary data.</text>
</comment>
<keyword evidence="1" id="KW-0472">Membrane</keyword>
<reference evidence="2" key="1">
    <citation type="journal article" date="2019" name="Sci. Rep.">
        <title>Draft genome of Tanacetum cinerariifolium, the natural source of mosquito coil.</title>
        <authorList>
            <person name="Yamashiro T."/>
            <person name="Shiraishi A."/>
            <person name="Satake H."/>
            <person name="Nakayama K."/>
        </authorList>
    </citation>
    <scope>NUCLEOTIDE SEQUENCE</scope>
</reference>
<dbReference type="GO" id="GO:0003964">
    <property type="term" value="F:RNA-directed DNA polymerase activity"/>
    <property type="evidence" value="ECO:0007669"/>
    <property type="project" value="UniProtKB-KW"/>
</dbReference>
<dbReference type="AlphaFoldDB" id="A0A699HRF0"/>
<dbReference type="EMBL" id="BKCJ010195840">
    <property type="protein sequence ID" value="GEY63810.1"/>
    <property type="molecule type" value="Genomic_DNA"/>
</dbReference>
<gene>
    <name evidence="2" type="ORF">Tci_435784</name>
</gene>
<keyword evidence="1" id="KW-0812">Transmembrane</keyword>
<name>A0A699HRF0_TANCI</name>
<protein>
    <submittedName>
        <fullName evidence="2">RNA-directed DNA polymerase, eukaryota, reverse transcriptase zinc-binding domain protein</fullName>
    </submittedName>
</protein>
<dbReference type="PANTHER" id="PTHR33116:SF78">
    <property type="entry name" value="OS12G0587133 PROTEIN"/>
    <property type="match status" value="1"/>
</dbReference>
<organism evidence="2">
    <name type="scientific">Tanacetum cinerariifolium</name>
    <name type="common">Dalmatian daisy</name>
    <name type="synonym">Chrysanthemum cinerariifolium</name>
    <dbReference type="NCBI Taxonomy" id="118510"/>
    <lineage>
        <taxon>Eukaryota</taxon>
        <taxon>Viridiplantae</taxon>
        <taxon>Streptophyta</taxon>
        <taxon>Embryophyta</taxon>
        <taxon>Tracheophyta</taxon>
        <taxon>Spermatophyta</taxon>
        <taxon>Magnoliopsida</taxon>
        <taxon>eudicotyledons</taxon>
        <taxon>Gunneridae</taxon>
        <taxon>Pentapetalae</taxon>
        <taxon>asterids</taxon>
        <taxon>campanulids</taxon>
        <taxon>Asterales</taxon>
        <taxon>Asteraceae</taxon>
        <taxon>Asteroideae</taxon>
        <taxon>Anthemideae</taxon>
        <taxon>Anthemidinae</taxon>
        <taxon>Tanacetum</taxon>
    </lineage>
</organism>
<proteinExistence type="predicted"/>
<feature type="non-terminal residue" evidence="2">
    <location>
        <position position="1"/>
    </location>
</feature>
<accession>A0A699HRF0</accession>
<evidence type="ECO:0000313" key="2">
    <source>
        <dbReference type="EMBL" id="GEY63810.1"/>
    </source>
</evidence>
<keyword evidence="2" id="KW-0695">RNA-directed DNA polymerase</keyword>
<dbReference type="PANTHER" id="PTHR33116">
    <property type="entry name" value="REVERSE TRANSCRIPTASE ZINC-BINDING DOMAIN-CONTAINING PROTEIN-RELATED-RELATED"/>
    <property type="match status" value="1"/>
</dbReference>